<dbReference type="PANTHER" id="PTHR32086">
    <property type="entry name" value="FANCONI ANEMIA GROUP D2 PROTEIN"/>
    <property type="match status" value="1"/>
</dbReference>
<dbReference type="EMBL" id="JAHRIO010011875">
    <property type="protein sequence ID" value="MEQ2162490.1"/>
    <property type="molecule type" value="Genomic_DNA"/>
</dbReference>
<protein>
    <submittedName>
        <fullName evidence="7">Uncharacterized protein</fullName>
    </submittedName>
</protein>
<comment type="caution">
    <text evidence="7">The sequence shown here is derived from an EMBL/GenBank/DDBJ whole genome shotgun (WGS) entry which is preliminary data.</text>
</comment>
<dbReference type="PANTHER" id="PTHR32086:SF0">
    <property type="entry name" value="FANCONI ANEMIA GROUP D2 PROTEIN"/>
    <property type="match status" value="1"/>
</dbReference>
<comment type="similarity">
    <text evidence="5">Belongs to the Fanconi anemia protein FANCD2 family.</text>
</comment>
<keyword evidence="3" id="KW-0832">Ubl conjugation</keyword>
<gene>
    <name evidence="7" type="ORF">GOODEAATRI_020293</name>
</gene>
<feature type="non-terminal residue" evidence="7">
    <location>
        <position position="1"/>
    </location>
</feature>
<feature type="region of interest" description="Disordered" evidence="6">
    <location>
        <begin position="149"/>
        <end position="170"/>
    </location>
</feature>
<keyword evidence="2" id="KW-1017">Isopeptide bond</keyword>
<evidence type="ECO:0000256" key="1">
    <source>
        <dbReference type="ARBA" id="ARBA00004123"/>
    </source>
</evidence>
<dbReference type="Pfam" id="PF14631">
    <property type="entry name" value="FancD2"/>
    <property type="match status" value="3"/>
</dbReference>
<name>A0ABV0MTQ1_9TELE</name>
<organism evidence="7 8">
    <name type="scientific">Goodea atripinnis</name>
    <dbReference type="NCBI Taxonomy" id="208336"/>
    <lineage>
        <taxon>Eukaryota</taxon>
        <taxon>Metazoa</taxon>
        <taxon>Chordata</taxon>
        <taxon>Craniata</taxon>
        <taxon>Vertebrata</taxon>
        <taxon>Euteleostomi</taxon>
        <taxon>Actinopterygii</taxon>
        <taxon>Neopterygii</taxon>
        <taxon>Teleostei</taxon>
        <taxon>Neoteleostei</taxon>
        <taxon>Acanthomorphata</taxon>
        <taxon>Ovalentaria</taxon>
        <taxon>Atherinomorphae</taxon>
        <taxon>Cyprinodontiformes</taxon>
        <taxon>Goodeidae</taxon>
        <taxon>Goodea</taxon>
    </lineage>
</organism>
<accession>A0ABV0MTQ1</accession>
<feature type="region of interest" description="Disordered" evidence="6">
    <location>
        <begin position="45"/>
        <end position="72"/>
    </location>
</feature>
<evidence type="ECO:0000256" key="6">
    <source>
        <dbReference type="SAM" id="MobiDB-lite"/>
    </source>
</evidence>
<dbReference type="InterPro" id="IPR029448">
    <property type="entry name" value="FANCD2"/>
</dbReference>
<keyword evidence="8" id="KW-1185">Reference proteome</keyword>
<evidence type="ECO:0000256" key="2">
    <source>
        <dbReference type="ARBA" id="ARBA00022499"/>
    </source>
</evidence>
<evidence type="ECO:0000256" key="4">
    <source>
        <dbReference type="ARBA" id="ARBA00023242"/>
    </source>
</evidence>
<comment type="subcellular location">
    <subcellularLocation>
        <location evidence="1">Nucleus</location>
    </subcellularLocation>
</comment>
<keyword evidence="4" id="KW-0539">Nucleus</keyword>
<evidence type="ECO:0000256" key="5">
    <source>
        <dbReference type="ARBA" id="ARBA00093456"/>
    </source>
</evidence>
<reference evidence="7 8" key="1">
    <citation type="submission" date="2021-06" db="EMBL/GenBank/DDBJ databases">
        <authorList>
            <person name="Palmer J.M."/>
        </authorList>
    </citation>
    <scope>NUCLEOTIDE SEQUENCE [LARGE SCALE GENOMIC DNA]</scope>
    <source>
        <strain evidence="7 8">GA_2019</strain>
        <tissue evidence="7">Muscle</tissue>
    </source>
</reference>
<dbReference type="Proteomes" id="UP001476798">
    <property type="component" value="Unassembled WGS sequence"/>
</dbReference>
<evidence type="ECO:0000313" key="8">
    <source>
        <dbReference type="Proteomes" id="UP001476798"/>
    </source>
</evidence>
<sequence length="170" mass="18519">VTALLELVKSSSESSPEAAALYYDELANLIWSSALDPKVQVYGTGKKRKAPGKSAPEGVSQPEEATEADETQQVREEVLLGPTELVFLLDDMLHKLEFSLTAAPAKRAPFLKVQTKCKDSFEYLLNFRSTMPSLSTALSLSQLLSTLSEKGGKPGAYREQTGEADIETLH</sequence>
<evidence type="ECO:0000313" key="7">
    <source>
        <dbReference type="EMBL" id="MEQ2162490.1"/>
    </source>
</evidence>
<evidence type="ECO:0000256" key="3">
    <source>
        <dbReference type="ARBA" id="ARBA00022843"/>
    </source>
</evidence>
<proteinExistence type="inferred from homology"/>